<organism evidence="13 14">
    <name type="scientific">Coptotermes formosanus</name>
    <name type="common">Formosan subterranean termite</name>
    <dbReference type="NCBI Taxonomy" id="36987"/>
    <lineage>
        <taxon>Eukaryota</taxon>
        <taxon>Metazoa</taxon>
        <taxon>Ecdysozoa</taxon>
        <taxon>Arthropoda</taxon>
        <taxon>Hexapoda</taxon>
        <taxon>Insecta</taxon>
        <taxon>Pterygota</taxon>
        <taxon>Neoptera</taxon>
        <taxon>Polyneoptera</taxon>
        <taxon>Dictyoptera</taxon>
        <taxon>Blattodea</taxon>
        <taxon>Blattoidea</taxon>
        <taxon>Termitoidae</taxon>
        <taxon>Rhinotermitidae</taxon>
        <taxon>Coptotermes</taxon>
    </lineage>
</organism>
<evidence type="ECO:0000259" key="10">
    <source>
        <dbReference type="PROSITE" id="PS50010"/>
    </source>
</evidence>
<dbReference type="InterPro" id="IPR011993">
    <property type="entry name" value="PH-like_dom_sf"/>
</dbReference>
<dbReference type="SUPFAM" id="SSF50044">
    <property type="entry name" value="SH3-domain"/>
    <property type="match status" value="5"/>
</dbReference>
<dbReference type="SUPFAM" id="SSF48065">
    <property type="entry name" value="DBL homology domain (DH-domain)"/>
    <property type="match status" value="1"/>
</dbReference>
<dbReference type="InterPro" id="IPR002048">
    <property type="entry name" value="EF_hand_dom"/>
</dbReference>
<dbReference type="GO" id="GO:0005509">
    <property type="term" value="F:calcium ion binding"/>
    <property type="evidence" value="ECO:0007669"/>
    <property type="project" value="InterPro"/>
</dbReference>
<dbReference type="CDD" id="cd00052">
    <property type="entry name" value="EH"/>
    <property type="match status" value="2"/>
</dbReference>
<keyword evidence="5" id="KW-0106">Calcium</keyword>
<dbReference type="Gene3D" id="1.10.238.10">
    <property type="entry name" value="EF-hand"/>
    <property type="match status" value="2"/>
</dbReference>
<proteinExistence type="predicted"/>
<dbReference type="Proteomes" id="UP000502823">
    <property type="component" value="Unassembled WGS sequence"/>
</dbReference>
<feature type="domain" description="EH" evidence="11">
    <location>
        <begin position="12"/>
        <end position="100"/>
    </location>
</feature>
<dbReference type="FunFam" id="2.30.30.40:FF:000072">
    <property type="entry name" value="Unconventional Myosin IB"/>
    <property type="match status" value="1"/>
</dbReference>
<accession>A0A6L2PYA5</accession>
<evidence type="ECO:0000313" key="13">
    <source>
        <dbReference type="EMBL" id="GFG37621.1"/>
    </source>
</evidence>
<dbReference type="SMART" id="SM00054">
    <property type="entry name" value="EFh"/>
    <property type="match status" value="2"/>
</dbReference>
<feature type="region of interest" description="Disordered" evidence="7">
    <location>
        <begin position="355"/>
        <end position="392"/>
    </location>
</feature>
<feature type="region of interest" description="Disordered" evidence="7">
    <location>
        <begin position="408"/>
        <end position="430"/>
    </location>
</feature>
<dbReference type="InterPro" id="IPR000219">
    <property type="entry name" value="DH_dom"/>
</dbReference>
<dbReference type="Gene3D" id="2.60.40.150">
    <property type="entry name" value="C2 domain"/>
    <property type="match status" value="1"/>
</dbReference>
<dbReference type="InterPro" id="IPR036028">
    <property type="entry name" value="SH3-like_dom_sf"/>
</dbReference>
<dbReference type="Gene3D" id="1.10.287.1490">
    <property type="match status" value="1"/>
</dbReference>
<feature type="domain" description="SH3" evidence="8">
    <location>
        <begin position="852"/>
        <end position="910"/>
    </location>
</feature>
<dbReference type="InterPro" id="IPR001849">
    <property type="entry name" value="PH_domain"/>
</dbReference>
<dbReference type="InParanoid" id="A0A6L2PYA5"/>
<dbReference type="CDD" id="cd11838">
    <property type="entry name" value="SH3_Intersectin_3"/>
    <property type="match status" value="1"/>
</dbReference>
<dbReference type="PROSITE" id="PS50002">
    <property type="entry name" value="SH3"/>
    <property type="match status" value="5"/>
</dbReference>
<name>A0A6L2PYA5_COPFO</name>
<feature type="domain" description="SH3" evidence="8">
    <location>
        <begin position="919"/>
        <end position="977"/>
    </location>
</feature>
<dbReference type="SUPFAM" id="SSF49562">
    <property type="entry name" value="C2 domain (Calcium/lipid-binding domain, CaLB)"/>
    <property type="match status" value="1"/>
</dbReference>
<dbReference type="InterPro" id="IPR011992">
    <property type="entry name" value="EF-hand-dom_pair"/>
</dbReference>
<dbReference type="SMART" id="SM00326">
    <property type="entry name" value="SH3"/>
    <property type="match status" value="5"/>
</dbReference>
<keyword evidence="14" id="KW-1185">Reference proteome</keyword>
<dbReference type="GO" id="GO:0005737">
    <property type="term" value="C:cytoplasm"/>
    <property type="evidence" value="ECO:0007669"/>
    <property type="project" value="UniProtKB-SubCell"/>
</dbReference>
<feature type="domain" description="EH" evidence="11">
    <location>
        <begin position="279"/>
        <end position="368"/>
    </location>
</feature>
<dbReference type="InterPro" id="IPR035899">
    <property type="entry name" value="DBL_dom_sf"/>
</dbReference>
<keyword evidence="3" id="KW-0963">Cytoplasm</keyword>
<feature type="domain" description="SH3" evidence="8">
    <location>
        <begin position="1125"/>
        <end position="1184"/>
    </location>
</feature>
<evidence type="ECO:0000256" key="6">
    <source>
        <dbReference type="PROSITE-ProRule" id="PRU00192"/>
    </source>
</evidence>
<gene>
    <name evidence="13" type="ORF">Cfor_12699</name>
</gene>
<dbReference type="PROSITE" id="PS50222">
    <property type="entry name" value="EF_HAND_2"/>
    <property type="match status" value="2"/>
</dbReference>
<dbReference type="PROSITE" id="PS50031">
    <property type="entry name" value="EH"/>
    <property type="match status" value="2"/>
</dbReference>
<evidence type="ECO:0000259" key="11">
    <source>
        <dbReference type="PROSITE" id="PS50031"/>
    </source>
</evidence>
<dbReference type="GO" id="GO:0006897">
    <property type="term" value="P:endocytosis"/>
    <property type="evidence" value="ECO:0007669"/>
    <property type="project" value="UniProtKB-KW"/>
</dbReference>
<dbReference type="InterPro" id="IPR001452">
    <property type="entry name" value="SH3_domain"/>
</dbReference>
<protein>
    <recommendedName>
        <fullName evidence="15">Intersectin 1</fullName>
    </recommendedName>
</protein>
<dbReference type="GO" id="GO:0005085">
    <property type="term" value="F:guanyl-nucleotide exchange factor activity"/>
    <property type="evidence" value="ECO:0007669"/>
    <property type="project" value="InterPro"/>
</dbReference>
<dbReference type="InterPro" id="IPR018247">
    <property type="entry name" value="EF_Hand_1_Ca_BS"/>
</dbReference>
<keyword evidence="4" id="KW-0254">Endocytosis</keyword>
<dbReference type="InterPro" id="IPR035892">
    <property type="entry name" value="C2_domain_sf"/>
</dbReference>
<sequence length="1716" mass="193007">GAVDPWLILPQERARYEEQFRALQPVNGIVTGEQAKGFLLQSRLTPQILGHIWSLADTDADGKMNIEEFSIACKLINLKLRNFELPKVLPPSLLQQPKPLGGVTTNMLHSTPPAVPPMPRPPLVPGSTLGVGVTPPSMASPIIPMSAPQRNAVPPMTVPLSVAQVTPVGVPASTVGIAPLGMGPISTVSTGISSAPLGIVPAPMGIAPTIPPVSAPLGMPVTQPISQSLSNGSLAVGQGTAPPRPPPVFIGCFKICTVFSAFSLSVGSPLQEWAVPHQSKLKYTQLFNTTDRARSGFLSGPQARNVMVQTQLPQPVLAQIWALADMDSDGRLSCEEFVLAMHMCDMAKAGEKIPPTLPADLIPPTFRRQRQGSLTGITFEDKRKENFEKGQAELERRRKALLEIQRKEQEERERKEKEEQEKRERIRQEQERRRQLEFEKQLQRQREIEQEREEQRRRAQEQREAARREMERQRQLEWEKQRCQELQQQRQREQEKVLRLKAKNQNLSIELSQLNEKVKELSQKISETRTGVSGVKTTIDGMRTTRDTQLSEMSALKARLKEQNQRLVALSQEKARLEARNKMNMAADTANQEQVKLAFTNKQITLKQLRDRLQDLQKEIEVKLEDIANNNSQLGDLRQQLASLIQECEQLYSLYEERRNKVLEMKGMSGRMKESVDYNFASSWSDTAWDTAPQVWDTTSADNWADSTAATIAEAGSSYLLKYRALYEFVARNSDELSFQPGDVIMVPVNQNSEPGWLAGELRGHTGWFPESYVEPIDSPSAVTVMPEGSQVDASLAFPPDVIMADTLQTKRQLEGIAEVPENVSDNGSVAEIAGEQGPEISDLPSPVLGQVENVQAQALYTWRAKKSSQLSFNKGSIITVKEQQESWWYGDLAGIQGWFPRSYVTVTGVGSDVQASANEHEYYVALYPYQSAEAGDLSFQQGEVILVGKRDGDWWTGTIGDRQGIFPSNYVQKAQPEVSKAFATITDYNQPCKLVLLVFVFLPYVMNFSMTFISCILESYLCCVFQGKGKKPEIATAIAPYQATSAEQLDLERGQLIMIRKKTSTGWWEGELQAKGKKRQVGWFPASYVKLLGTGGSNRSTPVSHRHQEEQAVQQQQKPAPTEPMIEKVVALYPYSALNEDELSFEKDDVIILLAREEDAWWRGELKGVSGLFPSNYVAPFSTVHLSGMERKRQDAILELITTEEAYIDDMITVHNVFEEPLLECQFLSPQDVQKIFVNWREIIGCNNMFLRALQVRRYMSEGGVIRMIGDILCENLPCMTAYIRFCSQQLSAAKFLQQLTEDSLEFLNIVKQCQSDPRTNGMPLSSFLIKPMQRITKYPLLIKKILGYTSDNHPDRQNLQEALAKAEEFCTQVNEGVREKENSDRLEWLQRCVQCDGLEEELVFNSMTNALGPRKFLHFGVLHKAKSGKELVGFLMNDFFLLAQPPKPVGNIFSFEKHANTTFKLYKKPLFLNELVVSQESGQLKNTSGSSEGNGSESAELLRLLRLHDVRRKMCYNLLAPSVKERNQWYKCLEQACSEFLENEKCHLQRQQSKQAQFGACGRILVVVMEGVGLKPRSAITHRPPKGYLQLVKVKASKLATRKQRGKCGVFCEVTMGAQKNRTQVVSATSEAQWNATMQFLIKDLQEDVLCLTVFDRGHFSPNEFLGRTEVRIADILLATQTHNGPIIKKLMLRLVKTGEVTLKLDLMLFNKIM</sequence>
<dbReference type="SUPFAM" id="SSF50729">
    <property type="entry name" value="PH domain-like"/>
    <property type="match status" value="1"/>
</dbReference>
<dbReference type="CDD" id="cd11836">
    <property type="entry name" value="SH3_Intersectin_1"/>
    <property type="match status" value="1"/>
</dbReference>
<dbReference type="PROSITE" id="PS50010">
    <property type="entry name" value="DH_2"/>
    <property type="match status" value="1"/>
</dbReference>
<dbReference type="PANTHER" id="PTHR46006:SF6">
    <property type="entry name" value="INTERSECTIN-2 ISOFORM X1"/>
    <property type="match status" value="1"/>
</dbReference>
<feature type="region of interest" description="Disordered" evidence="7">
    <location>
        <begin position="1098"/>
        <end position="1122"/>
    </location>
</feature>
<feature type="domain" description="EF-hand" evidence="12">
    <location>
        <begin position="44"/>
        <end position="79"/>
    </location>
</feature>
<dbReference type="Pfam" id="PF16652">
    <property type="entry name" value="PH_13"/>
    <property type="match status" value="1"/>
</dbReference>
<dbReference type="Pfam" id="PF00621">
    <property type="entry name" value="RhoGEF"/>
    <property type="match status" value="1"/>
</dbReference>
<dbReference type="CDD" id="cd11839">
    <property type="entry name" value="SH3_Intersectin_4"/>
    <property type="match status" value="1"/>
</dbReference>
<evidence type="ECO:0000259" key="12">
    <source>
        <dbReference type="PROSITE" id="PS50222"/>
    </source>
</evidence>
<dbReference type="SMART" id="SM00027">
    <property type="entry name" value="EH"/>
    <property type="match status" value="2"/>
</dbReference>
<evidence type="ECO:0000313" key="14">
    <source>
        <dbReference type="Proteomes" id="UP000502823"/>
    </source>
</evidence>
<evidence type="ECO:0000256" key="5">
    <source>
        <dbReference type="ARBA" id="ARBA00022837"/>
    </source>
</evidence>
<dbReference type="CDD" id="cd00160">
    <property type="entry name" value="RhoGEF"/>
    <property type="match status" value="1"/>
</dbReference>
<dbReference type="OrthoDB" id="207120at2759"/>
<dbReference type="Gene3D" id="1.20.900.10">
    <property type="entry name" value="Dbl homology (DH) domain"/>
    <property type="match status" value="1"/>
</dbReference>
<feature type="domain" description="SH3" evidence="8">
    <location>
        <begin position="1031"/>
        <end position="1095"/>
    </location>
</feature>
<evidence type="ECO:0000256" key="4">
    <source>
        <dbReference type="ARBA" id="ARBA00022583"/>
    </source>
</evidence>
<dbReference type="Gene3D" id="2.30.30.40">
    <property type="entry name" value="SH3 Domains"/>
    <property type="match status" value="5"/>
</dbReference>
<evidence type="ECO:0000256" key="2">
    <source>
        <dbReference type="ARBA" id="ARBA00022443"/>
    </source>
</evidence>
<evidence type="ECO:0000256" key="3">
    <source>
        <dbReference type="ARBA" id="ARBA00022490"/>
    </source>
</evidence>
<reference evidence="14" key="1">
    <citation type="submission" date="2020-01" db="EMBL/GenBank/DDBJ databases">
        <title>Draft genome sequence of the Termite Coptotermes fromosanus.</title>
        <authorList>
            <person name="Itakura S."/>
            <person name="Yosikawa Y."/>
            <person name="Umezawa K."/>
        </authorList>
    </citation>
    <scope>NUCLEOTIDE SEQUENCE [LARGE SCALE GENOMIC DNA]</scope>
</reference>
<evidence type="ECO:0000259" key="8">
    <source>
        <dbReference type="PROSITE" id="PS50002"/>
    </source>
</evidence>
<dbReference type="EMBL" id="BLKM01000706">
    <property type="protein sequence ID" value="GFG37621.1"/>
    <property type="molecule type" value="Genomic_DNA"/>
</dbReference>
<keyword evidence="2 6" id="KW-0728">SH3 domain</keyword>
<dbReference type="Pfam" id="PF14604">
    <property type="entry name" value="SH3_9"/>
    <property type="match status" value="3"/>
</dbReference>
<dbReference type="InterPro" id="IPR000008">
    <property type="entry name" value="C2_dom"/>
</dbReference>
<dbReference type="Pfam" id="PF12763">
    <property type="entry name" value="EH"/>
    <property type="match status" value="2"/>
</dbReference>
<comment type="caution">
    <text evidence="13">The sequence shown here is derived from an EMBL/GenBank/DDBJ whole genome shotgun (WGS) entry which is preliminary data.</text>
</comment>
<dbReference type="InterPro" id="IPR000261">
    <property type="entry name" value="EH_dom"/>
</dbReference>
<feature type="non-terminal residue" evidence="13">
    <location>
        <position position="1"/>
    </location>
</feature>
<dbReference type="FunFam" id="1.10.238.10:FF:000055">
    <property type="entry name" value="Intersectin-1 isoform 1"/>
    <property type="match status" value="1"/>
</dbReference>
<dbReference type="PANTHER" id="PTHR46006">
    <property type="entry name" value="RHO GUANINE NUCLEOTIDE EXCHANGE FACTOR AT 64C, ISOFORM A"/>
    <property type="match status" value="1"/>
</dbReference>
<dbReference type="SUPFAM" id="SSF47473">
    <property type="entry name" value="EF-hand"/>
    <property type="match status" value="2"/>
</dbReference>
<dbReference type="SMART" id="SM00239">
    <property type="entry name" value="C2"/>
    <property type="match status" value="1"/>
</dbReference>
<feature type="domain" description="SH3" evidence="8">
    <location>
        <begin position="718"/>
        <end position="779"/>
    </location>
</feature>
<evidence type="ECO:0000256" key="1">
    <source>
        <dbReference type="ARBA" id="ARBA00004496"/>
    </source>
</evidence>
<dbReference type="GO" id="GO:0035025">
    <property type="term" value="P:positive regulation of Rho protein signal transduction"/>
    <property type="evidence" value="ECO:0007669"/>
    <property type="project" value="TreeGrafter"/>
</dbReference>
<feature type="domain" description="C2" evidence="9">
    <location>
        <begin position="1576"/>
        <end position="1689"/>
    </location>
</feature>
<dbReference type="InterPro" id="IPR051480">
    <property type="entry name" value="Endocytic_GEF_Adapter"/>
</dbReference>
<dbReference type="PROSITE" id="PS50004">
    <property type="entry name" value="C2"/>
    <property type="match status" value="1"/>
</dbReference>
<dbReference type="Gene3D" id="2.30.29.30">
    <property type="entry name" value="Pleckstrin-homology domain (PH domain)/Phosphotyrosine-binding domain (PTB)"/>
    <property type="match status" value="1"/>
</dbReference>
<feature type="compositionally biased region" description="Basic and acidic residues" evidence="7">
    <location>
        <begin position="379"/>
        <end position="392"/>
    </location>
</feature>
<evidence type="ECO:0000256" key="7">
    <source>
        <dbReference type="SAM" id="MobiDB-lite"/>
    </source>
</evidence>
<evidence type="ECO:0008006" key="15">
    <source>
        <dbReference type="Google" id="ProtNLM"/>
    </source>
</evidence>
<evidence type="ECO:0000259" key="9">
    <source>
        <dbReference type="PROSITE" id="PS50004"/>
    </source>
</evidence>
<feature type="domain" description="DH" evidence="10">
    <location>
        <begin position="1193"/>
        <end position="1378"/>
    </location>
</feature>
<comment type="subcellular location">
    <subcellularLocation>
        <location evidence="1">Cytoplasm</location>
    </subcellularLocation>
</comment>
<dbReference type="FunCoup" id="A0A6L2PYA5">
    <property type="interactions" value="1567"/>
</dbReference>
<feature type="domain" description="EF-hand" evidence="12">
    <location>
        <begin position="312"/>
        <end position="347"/>
    </location>
</feature>
<dbReference type="PROSITE" id="PS00018">
    <property type="entry name" value="EF_HAND_1"/>
    <property type="match status" value="2"/>
</dbReference>
<dbReference type="SMART" id="SM00325">
    <property type="entry name" value="RhoGEF"/>
    <property type="match status" value="1"/>
</dbReference>
<dbReference type="SMART" id="SM00233">
    <property type="entry name" value="PH"/>
    <property type="match status" value="1"/>
</dbReference>
<dbReference type="PRINTS" id="PR00452">
    <property type="entry name" value="SH3DOMAIN"/>
</dbReference>
<dbReference type="CDD" id="cd11837">
    <property type="entry name" value="SH3_Intersectin_2"/>
    <property type="match status" value="1"/>
</dbReference>
<dbReference type="Pfam" id="PF00018">
    <property type="entry name" value="SH3_1"/>
    <property type="match status" value="2"/>
</dbReference>
<dbReference type="Pfam" id="PF00168">
    <property type="entry name" value="C2"/>
    <property type="match status" value="1"/>
</dbReference>